<keyword evidence="4" id="KW-0472">Membrane</keyword>
<feature type="transmembrane region" description="Helical" evidence="4">
    <location>
        <begin position="1414"/>
        <end position="1436"/>
    </location>
</feature>
<keyword evidence="4" id="KW-0812">Transmembrane</keyword>
<name>A0AAV5ACJ7_9AGAM</name>
<keyword evidence="1" id="KW-0677">Repeat</keyword>
<feature type="compositionally biased region" description="Basic and acidic residues" evidence="3">
    <location>
        <begin position="614"/>
        <end position="634"/>
    </location>
</feature>
<keyword evidence="4" id="KW-1133">Transmembrane helix</keyword>
<sequence>MITIPDKNSPDSGLESHPVPPLSPPLDLKLFTPIPHYPNTHSPLSYSTIPTLSSSPPPPTSPVSNDPPSRFPRDIHAPLPMNDLSLNVSLDDENLSSVERIYLLCISKETIHRVFIARSLHIFLPDVAPVEAVEYVLPHLNTLAVDEEDAVKEALASNLVSIMWWFFENCQLVDYESSNNPSITDQVFPQEGPALLPVQSFTPILGSLLIDFNPTIGGPARFAVVDILNRIHAANAKDEDRPLFGTKERQILEEEIIHQVIIGMGRLELSDEYFPSPVLRPEVQTLQSPPGMSVVDPPVFTSPLAVAFPSSLDLLPNRNVPEAFTGPLSPPLLNLPPPVSADVLPAKGTSPDVPSSVASLTPPLSDNNNNPFEPWPETSASQQSNNATEDESLASVGRHHPMEEQQIPQDTEWAAIGRLSSMSLIATVTAHVELPEDTIRAFAEEVVYIGKDSLYMVRHEAAFAVGALAKVAPIEVLQLSLLPLFKSLSRDSIWNVRHSSVFALPNILARLPQQQRLELALQTLLYLSNDESTVVKTAVLKVLGEVIYTFHEDEGGAPTQLVDLFVGKGKSVGQHRHETRNDGWLSHPFTSKSKEPPGLNEHNAPSVLTTTPPAEDHNNSFKRQESGSDLTREELSRDVARSIITSFNFPAVTLALGPERWHEISNYYYTLSTDENPRVRRTIAASLGEMARILGSRIAESDLLDTWQDMVHDSEDGIVRLKALTGLPQFVTALEGSARETVMGSLVGLWEQWLTGWREKECLTNALPELAVLAGNEGEAVCELMSKALTNNVAAVREAGIRSLGDVLQAFEPWPHLAERLREDIQSLARYVACLCALVDKSGGETELLKNNFWETIDRLSQDDMTDVRIGVARLMGILCEKYLAQVLTVPLSLFVVERLSRDLSRDVREFVAFLQVSISKLELRIIPRDNNNNNNSDYRDDNSVQTTMGTLDLQRFPALPDDLFRIQIPLISNEGRLDIRVRYGCGFVKLRDVLMRFDRKRSAAPAQLVPSNELPSRWRHLKYYQASSSKDAHSLRAGLTLLFTLSIICIISAVNLGSLQPDTESFQLVRKNAFISRVIVEISWLTVLWLLNISGAAALTSVSGQLHCIPNGIQSSTACSSSVALLAFSWLNTVAMLLYLLALVGSSTYHSQDNTNIWNTGVRDFKWFTKHKQIPKQLSPASEPSFMYGRLTDPANNVRAPVPPIYAQQMGLAKDFRIEPLRIPNLPQIATPPNVDLPTVPAAATTYLGRMDSYNSRGTPIVLRTHTIPSLYPEHLQSTRAPVNPRLLTGSGEHSPPPAGYWPRKNPQEPLRPKHSKRKPRTQSADEIATGGEEQQQLDSRSRPTGPRTIAPVPRLPTLDITRTSGPLTCAGRCVALTFLSLLFLVNLFSLTVASLTIATLKGQGHKATAGSVLIILGFIFYALVAICIWSETCISRSRLSTSRTEAIILPVLFVFQIIGAIVATADAAKGASSCVALVVLSWMSAFTLLVYYFIIMIVTFYHFSFNENIWNESPLGYDWFPMPPSEFVFPSVPPKDTNFIPNPPMDASRPPSIEIASIEPPPPRSQGRHQPQVSSWMSSPLDPDMSRTQLPSKVPGQPLRSTEVFEDIPISQSSRFPETETTPKFSLNDYISRLSSPQWAKKLRPTKRGVELPFPVAATNSARRYPIRLNEQAGMERIDAPVAPTIFTDATY</sequence>
<feature type="region of interest" description="Disordered" evidence="3">
    <location>
        <begin position="1274"/>
        <end position="1355"/>
    </location>
</feature>
<dbReference type="InterPro" id="IPR011989">
    <property type="entry name" value="ARM-like"/>
</dbReference>
<gene>
    <name evidence="5" type="ORF">Clacol_006316</name>
</gene>
<evidence type="ECO:0000256" key="1">
    <source>
        <dbReference type="ARBA" id="ARBA00022737"/>
    </source>
</evidence>
<dbReference type="InterPro" id="IPR051023">
    <property type="entry name" value="PP2A_Regulatory_Subunit_A"/>
</dbReference>
<dbReference type="InterPro" id="IPR016024">
    <property type="entry name" value="ARM-type_fold"/>
</dbReference>
<evidence type="ECO:0000256" key="2">
    <source>
        <dbReference type="PROSITE-ProRule" id="PRU00103"/>
    </source>
</evidence>
<dbReference type="Gene3D" id="1.25.10.10">
    <property type="entry name" value="Leucine-rich Repeat Variant"/>
    <property type="match status" value="2"/>
</dbReference>
<dbReference type="EMBL" id="BPWL01000007">
    <property type="protein sequence ID" value="GJJ12075.1"/>
    <property type="molecule type" value="Genomic_DNA"/>
</dbReference>
<comment type="caution">
    <text evidence="5">The sequence shown here is derived from an EMBL/GenBank/DDBJ whole genome shotgun (WGS) entry which is preliminary data.</text>
</comment>
<dbReference type="Proteomes" id="UP001050691">
    <property type="component" value="Unassembled WGS sequence"/>
</dbReference>
<feature type="repeat" description="HEAT" evidence="2">
    <location>
        <begin position="664"/>
        <end position="702"/>
    </location>
</feature>
<feature type="region of interest" description="Disordered" evidence="3">
    <location>
        <begin position="45"/>
        <end position="74"/>
    </location>
</feature>
<reference evidence="5" key="1">
    <citation type="submission" date="2021-10" db="EMBL/GenBank/DDBJ databases">
        <title>De novo Genome Assembly of Clathrus columnatus (Basidiomycota, Fungi) Using Illumina and Nanopore Sequence Data.</title>
        <authorList>
            <person name="Ogiso-Tanaka E."/>
            <person name="Itagaki H."/>
            <person name="Hosoya T."/>
            <person name="Hosaka K."/>
        </authorList>
    </citation>
    <scope>NUCLEOTIDE SEQUENCE</scope>
    <source>
        <strain evidence="5">MO-923</strain>
    </source>
</reference>
<dbReference type="SUPFAM" id="SSF48371">
    <property type="entry name" value="ARM repeat"/>
    <property type="match status" value="1"/>
</dbReference>
<protein>
    <recommendedName>
        <fullName evidence="7">ARM repeat-containing protein</fullName>
    </recommendedName>
</protein>
<evidence type="ECO:0008006" key="7">
    <source>
        <dbReference type="Google" id="ProtNLM"/>
    </source>
</evidence>
<proteinExistence type="predicted"/>
<dbReference type="PANTHER" id="PTHR10648:SF1">
    <property type="entry name" value="SERINE_THREONINE-PROTEIN PHOSPHATASE 4 REGULATORY SUBUNIT 1"/>
    <property type="match status" value="1"/>
</dbReference>
<feature type="region of interest" description="Disordered" evidence="3">
    <location>
        <begin position="1"/>
        <end position="21"/>
    </location>
</feature>
<dbReference type="GO" id="GO:0005737">
    <property type="term" value="C:cytoplasm"/>
    <property type="evidence" value="ECO:0007669"/>
    <property type="project" value="TreeGrafter"/>
</dbReference>
<feature type="transmembrane region" description="Helical" evidence="4">
    <location>
        <begin position="1079"/>
        <end position="1103"/>
    </location>
</feature>
<feature type="region of interest" description="Disordered" evidence="3">
    <location>
        <begin position="574"/>
        <end position="634"/>
    </location>
</feature>
<feature type="compositionally biased region" description="Polar residues" evidence="3">
    <location>
        <begin position="352"/>
        <end position="371"/>
    </location>
</feature>
<feature type="transmembrane region" description="Helical" evidence="4">
    <location>
        <begin position="1038"/>
        <end position="1058"/>
    </location>
</feature>
<feature type="transmembrane region" description="Helical" evidence="4">
    <location>
        <begin position="1376"/>
        <end position="1402"/>
    </location>
</feature>
<feature type="compositionally biased region" description="Polar residues" evidence="3">
    <location>
        <begin position="1570"/>
        <end position="1580"/>
    </location>
</feature>
<organism evidence="5 6">
    <name type="scientific">Clathrus columnatus</name>
    <dbReference type="NCBI Taxonomy" id="1419009"/>
    <lineage>
        <taxon>Eukaryota</taxon>
        <taxon>Fungi</taxon>
        <taxon>Dikarya</taxon>
        <taxon>Basidiomycota</taxon>
        <taxon>Agaricomycotina</taxon>
        <taxon>Agaricomycetes</taxon>
        <taxon>Phallomycetidae</taxon>
        <taxon>Phallales</taxon>
        <taxon>Clathraceae</taxon>
        <taxon>Clathrus</taxon>
    </lineage>
</organism>
<evidence type="ECO:0000256" key="4">
    <source>
        <dbReference type="SAM" id="Phobius"/>
    </source>
</evidence>
<feature type="compositionally biased region" description="Low complexity" evidence="3">
    <location>
        <begin position="1549"/>
        <end position="1560"/>
    </location>
</feature>
<accession>A0AAV5ACJ7</accession>
<keyword evidence="6" id="KW-1185">Reference proteome</keyword>
<feature type="compositionally biased region" description="Polar residues" evidence="3">
    <location>
        <begin position="378"/>
        <end position="387"/>
    </location>
</feature>
<evidence type="ECO:0000313" key="6">
    <source>
        <dbReference type="Proteomes" id="UP001050691"/>
    </source>
</evidence>
<feature type="transmembrane region" description="Helical" evidence="4">
    <location>
        <begin position="1123"/>
        <end position="1145"/>
    </location>
</feature>
<dbReference type="PANTHER" id="PTHR10648">
    <property type="entry name" value="SERINE/THREONINE-PROTEIN PHOSPHATASE PP2A 65 KDA REGULATORY SUBUNIT"/>
    <property type="match status" value="1"/>
</dbReference>
<feature type="compositionally biased region" description="Low complexity" evidence="3">
    <location>
        <begin position="45"/>
        <end position="54"/>
    </location>
</feature>
<feature type="transmembrane region" description="Helical" evidence="4">
    <location>
        <begin position="1448"/>
        <end position="1467"/>
    </location>
</feature>
<evidence type="ECO:0000256" key="3">
    <source>
        <dbReference type="SAM" id="MobiDB-lite"/>
    </source>
</evidence>
<evidence type="ECO:0000313" key="5">
    <source>
        <dbReference type="EMBL" id="GJJ12075.1"/>
    </source>
</evidence>
<feature type="repeat" description="HEAT" evidence="2">
    <location>
        <begin position="481"/>
        <end position="519"/>
    </location>
</feature>
<dbReference type="InterPro" id="IPR021133">
    <property type="entry name" value="HEAT_type_2"/>
</dbReference>
<feature type="region of interest" description="Disordered" evidence="3">
    <location>
        <begin position="1541"/>
        <end position="1600"/>
    </location>
</feature>
<feature type="region of interest" description="Disordered" evidence="3">
    <location>
        <begin position="343"/>
        <end position="395"/>
    </location>
</feature>
<feature type="transmembrane region" description="Helical" evidence="4">
    <location>
        <begin position="1479"/>
        <end position="1503"/>
    </location>
</feature>
<dbReference type="PROSITE" id="PS50077">
    <property type="entry name" value="HEAT_REPEAT"/>
    <property type="match status" value="2"/>
</dbReference>
<dbReference type="GO" id="GO:0019888">
    <property type="term" value="F:protein phosphatase regulator activity"/>
    <property type="evidence" value="ECO:0007669"/>
    <property type="project" value="TreeGrafter"/>
</dbReference>